<keyword evidence="3" id="KW-1185">Reference proteome</keyword>
<sequence length="87" mass="10410">MFTNTYRRRPTDKRHATSTRNQIRDLCTFESRTRELTAPEFEFQTRELRIFEFGIPGRGFRDRAPASPALTEFTRERDRGRARGSRR</sequence>
<protein>
    <submittedName>
        <fullName evidence="2">Uncharacterized protein</fullName>
    </submittedName>
</protein>
<accession>A0A4C1Z1F4</accession>
<feature type="region of interest" description="Disordered" evidence="1">
    <location>
        <begin position="61"/>
        <end position="87"/>
    </location>
</feature>
<reference evidence="2 3" key="1">
    <citation type="journal article" date="2019" name="Commun. Biol.">
        <title>The bagworm genome reveals a unique fibroin gene that provides high tensile strength.</title>
        <authorList>
            <person name="Kono N."/>
            <person name="Nakamura H."/>
            <person name="Ohtoshi R."/>
            <person name="Tomita M."/>
            <person name="Numata K."/>
            <person name="Arakawa K."/>
        </authorList>
    </citation>
    <scope>NUCLEOTIDE SEQUENCE [LARGE SCALE GENOMIC DNA]</scope>
</reference>
<dbReference type="AlphaFoldDB" id="A0A4C1Z1F4"/>
<evidence type="ECO:0000256" key="1">
    <source>
        <dbReference type="SAM" id="MobiDB-lite"/>
    </source>
</evidence>
<comment type="caution">
    <text evidence="2">The sequence shown here is derived from an EMBL/GenBank/DDBJ whole genome shotgun (WGS) entry which is preliminary data.</text>
</comment>
<evidence type="ECO:0000313" key="3">
    <source>
        <dbReference type="Proteomes" id="UP000299102"/>
    </source>
</evidence>
<evidence type="ECO:0000313" key="2">
    <source>
        <dbReference type="EMBL" id="GBP81003.1"/>
    </source>
</evidence>
<organism evidence="2 3">
    <name type="scientific">Eumeta variegata</name>
    <name type="common">Bagworm moth</name>
    <name type="synonym">Eumeta japonica</name>
    <dbReference type="NCBI Taxonomy" id="151549"/>
    <lineage>
        <taxon>Eukaryota</taxon>
        <taxon>Metazoa</taxon>
        <taxon>Ecdysozoa</taxon>
        <taxon>Arthropoda</taxon>
        <taxon>Hexapoda</taxon>
        <taxon>Insecta</taxon>
        <taxon>Pterygota</taxon>
        <taxon>Neoptera</taxon>
        <taxon>Endopterygota</taxon>
        <taxon>Lepidoptera</taxon>
        <taxon>Glossata</taxon>
        <taxon>Ditrysia</taxon>
        <taxon>Tineoidea</taxon>
        <taxon>Psychidae</taxon>
        <taxon>Oiketicinae</taxon>
        <taxon>Eumeta</taxon>
    </lineage>
</organism>
<dbReference type="Proteomes" id="UP000299102">
    <property type="component" value="Unassembled WGS sequence"/>
</dbReference>
<gene>
    <name evidence="2" type="ORF">EVAR_68814_1</name>
</gene>
<proteinExistence type="predicted"/>
<feature type="compositionally biased region" description="Basic residues" evidence="1">
    <location>
        <begin position="1"/>
        <end position="12"/>
    </location>
</feature>
<name>A0A4C1Z1F4_EUMVA</name>
<dbReference type="EMBL" id="BGZK01001492">
    <property type="protein sequence ID" value="GBP81003.1"/>
    <property type="molecule type" value="Genomic_DNA"/>
</dbReference>
<feature type="region of interest" description="Disordered" evidence="1">
    <location>
        <begin position="1"/>
        <end position="21"/>
    </location>
</feature>